<reference evidence="1" key="1">
    <citation type="submission" date="2018-05" db="EMBL/GenBank/DDBJ databases">
        <authorList>
            <person name="Lanie J.A."/>
            <person name="Ng W.-L."/>
            <person name="Kazmierczak K.M."/>
            <person name="Andrzejewski T.M."/>
            <person name="Davidsen T.M."/>
            <person name="Wayne K.J."/>
            <person name="Tettelin H."/>
            <person name="Glass J.I."/>
            <person name="Rusch D."/>
            <person name="Podicherti R."/>
            <person name="Tsui H.-C.T."/>
            <person name="Winkler M.E."/>
        </authorList>
    </citation>
    <scope>NUCLEOTIDE SEQUENCE</scope>
</reference>
<protein>
    <submittedName>
        <fullName evidence="1">Uncharacterized protein</fullName>
    </submittedName>
</protein>
<proteinExistence type="predicted"/>
<dbReference type="AlphaFoldDB" id="A0A382NJH3"/>
<sequence length="80" mass="9273">MNKPGDYLIDALRKHAEGEISKRRANVETYRLNPVGIGEHSDIVETIEKEMIEISKYDDILDVLNKYFNDSDPKKLTLHE</sequence>
<accession>A0A382NJH3</accession>
<gene>
    <name evidence="1" type="ORF">METZ01_LOCUS312696</name>
</gene>
<organism evidence="1">
    <name type="scientific">marine metagenome</name>
    <dbReference type="NCBI Taxonomy" id="408172"/>
    <lineage>
        <taxon>unclassified sequences</taxon>
        <taxon>metagenomes</taxon>
        <taxon>ecological metagenomes</taxon>
    </lineage>
</organism>
<evidence type="ECO:0000313" key="1">
    <source>
        <dbReference type="EMBL" id="SVC59842.1"/>
    </source>
</evidence>
<dbReference type="EMBL" id="UINC01100075">
    <property type="protein sequence ID" value="SVC59842.1"/>
    <property type="molecule type" value="Genomic_DNA"/>
</dbReference>
<name>A0A382NJH3_9ZZZZ</name>